<dbReference type="GO" id="GO:0030337">
    <property type="term" value="F:DNA polymerase processivity factor activity"/>
    <property type="evidence" value="ECO:0007669"/>
    <property type="project" value="InterPro"/>
</dbReference>
<dbReference type="PANTHER" id="PTHR11352">
    <property type="entry name" value="PROLIFERATING CELL NUCLEAR ANTIGEN"/>
    <property type="match status" value="1"/>
</dbReference>
<feature type="domain" description="Proliferating cell nuclear antigen PCNA N-terminal" evidence="3">
    <location>
        <begin position="65"/>
        <end position="186"/>
    </location>
</feature>
<sequence length="337" mass="39449">MVRLSLKLYDVFDINYYYLQMSKKINTDTKHKYNHNYRRQVFYLKITIHNGHYYYYCILMKERVFEIKTLKSVILRNMVEILKPYIKETNILINKDGIKISTMDTSKVTLTYIKLNANKFESYHCENPVIVGVDTTTLFKSIKSANRRETITFYMNKDDEDKLGIELADPFMGKVKDYKIPLLALEEKIINISEMSFDYVINMPSVQFQQIVKDIQLLEGKVLEIKSVGKQLIFSCDDGLAEFKTAISEIDDNLNKEQKALLQQNGEDIRSVKFEKTNDKIVQGRFKLSYLMNFIKASHLCENMNILLTNDKPLILEYYVADLGVMRFLCMSHVDGN</sequence>
<dbReference type="InterPro" id="IPR022648">
    <property type="entry name" value="Pr_cel_nuc_antig_N"/>
</dbReference>
<evidence type="ECO:0000259" key="3">
    <source>
        <dbReference type="Pfam" id="PF00705"/>
    </source>
</evidence>
<accession>A0A6C0H6F6</accession>
<name>A0A6C0H6F6_9ZZZZ</name>
<evidence type="ECO:0000259" key="4">
    <source>
        <dbReference type="Pfam" id="PF02747"/>
    </source>
</evidence>
<dbReference type="GO" id="GO:0006272">
    <property type="term" value="P:leading strand elongation"/>
    <property type="evidence" value="ECO:0007669"/>
    <property type="project" value="TreeGrafter"/>
</dbReference>
<dbReference type="EMBL" id="MN739890">
    <property type="protein sequence ID" value="QHT76162.1"/>
    <property type="molecule type" value="Genomic_DNA"/>
</dbReference>
<dbReference type="Pfam" id="PF02747">
    <property type="entry name" value="PCNA_C"/>
    <property type="match status" value="1"/>
</dbReference>
<dbReference type="GO" id="GO:0019985">
    <property type="term" value="P:translesion synthesis"/>
    <property type="evidence" value="ECO:0007669"/>
    <property type="project" value="TreeGrafter"/>
</dbReference>
<dbReference type="CDD" id="cd00577">
    <property type="entry name" value="PCNA"/>
    <property type="match status" value="1"/>
</dbReference>
<dbReference type="InterPro" id="IPR046938">
    <property type="entry name" value="DNA_clamp_sf"/>
</dbReference>
<keyword evidence="2" id="KW-0238">DNA-binding</keyword>
<dbReference type="InterPro" id="IPR000730">
    <property type="entry name" value="Pr_cel_nuc_antig"/>
</dbReference>
<organism evidence="5">
    <name type="scientific">viral metagenome</name>
    <dbReference type="NCBI Taxonomy" id="1070528"/>
    <lineage>
        <taxon>unclassified sequences</taxon>
        <taxon>metagenomes</taxon>
        <taxon>organismal metagenomes</taxon>
    </lineage>
</organism>
<evidence type="ECO:0000313" key="5">
    <source>
        <dbReference type="EMBL" id="QHT76162.1"/>
    </source>
</evidence>
<dbReference type="PANTHER" id="PTHR11352:SF0">
    <property type="entry name" value="PROLIFERATING CELL NUCLEAR ANTIGEN"/>
    <property type="match status" value="1"/>
</dbReference>
<proteinExistence type="inferred from homology"/>
<feature type="domain" description="Proliferating cell nuclear antigen PCNA C-terminal" evidence="4">
    <location>
        <begin position="192"/>
        <end position="330"/>
    </location>
</feature>
<evidence type="ECO:0000256" key="1">
    <source>
        <dbReference type="ARBA" id="ARBA00010462"/>
    </source>
</evidence>
<dbReference type="SUPFAM" id="SSF55979">
    <property type="entry name" value="DNA clamp"/>
    <property type="match status" value="2"/>
</dbReference>
<dbReference type="PRINTS" id="PR00339">
    <property type="entry name" value="PCNACYCLIN"/>
</dbReference>
<dbReference type="GO" id="GO:0006275">
    <property type="term" value="P:regulation of DNA replication"/>
    <property type="evidence" value="ECO:0007669"/>
    <property type="project" value="InterPro"/>
</dbReference>
<evidence type="ECO:0000256" key="2">
    <source>
        <dbReference type="ARBA" id="ARBA00023125"/>
    </source>
</evidence>
<dbReference type="GO" id="GO:0043626">
    <property type="term" value="C:PCNA complex"/>
    <property type="evidence" value="ECO:0007669"/>
    <property type="project" value="TreeGrafter"/>
</dbReference>
<dbReference type="AlphaFoldDB" id="A0A6C0H6F6"/>
<dbReference type="InterPro" id="IPR022649">
    <property type="entry name" value="Pr_cel_nuc_antig_C"/>
</dbReference>
<reference evidence="5" key="1">
    <citation type="journal article" date="2020" name="Nature">
        <title>Giant virus diversity and host interactions through global metagenomics.</title>
        <authorList>
            <person name="Schulz F."/>
            <person name="Roux S."/>
            <person name="Paez-Espino D."/>
            <person name="Jungbluth S."/>
            <person name="Walsh D.A."/>
            <person name="Denef V.J."/>
            <person name="McMahon K.D."/>
            <person name="Konstantinidis K.T."/>
            <person name="Eloe-Fadrosh E.A."/>
            <person name="Kyrpides N.C."/>
            <person name="Woyke T."/>
        </authorList>
    </citation>
    <scope>NUCLEOTIDE SEQUENCE</scope>
    <source>
        <strain evidence="5">GVMAG-M-3300023179-73</strain>
    </source>
</reference>
<dbReference type="GO" id="GO:0006298">
    <property type="term" value="P:mismatch repair"/>
    <property type="evidence" value="ECO:0007669"/>
    <property type="project" value="TreeGrafter"/>
</dbReference>
<protein>
    <recommendedName>
        <fullName evidence="6">Proliferating cell nuclear antigen PCNA N-terminal domain-containing protein</fullName>
    </recommendedName>
</protein>
<dbReference type="Pfam" id="PF00705">
    <property type="entry name" value="PCNA_N"/>
    <property type="match status" value="1"/>
</dbReference>
<comment type="similarity">
    <text evidence="1">Belongs to the PCNA family.</text>
</comment>
<dbReference type="NCBIfam" id="TIGR00590">
    <property type="entry name" value="pcna"/>
    <property type="match status" value="1"/>
</dbReference>
<dbReference type="GO" id="GO:0003677">
    <property type="term" value="F:DNA binding"/>
    <property type="evidence" value="ECO:0007669"/>
    <property type="project" value="UniProtKB-KW"/>
</dbReference>
<evidence type="ECO:0008006" key="6">
    <source>
        <dbReference type="Google" id="ProtNLM"/>
    </source>
</evidence>
<dbReference type="Gene3D" id="3.70.10.10">
    <property type="match status" value="1"/>
</dbReference>